<organism evidence="1 2">
    <name type="scientific">Idiomarina rhizosphaerae</name>
    <dbReference type="NCBI Taxonomy" id="2961572"/>
    <lineage>
        <taxon>Bacteria</taxon>
        <taxon>Pseudomonadati</taxon>
        <taxon>Pseudomonadota</taxon>
        <taxon>Gammaproteobacteria</taxon>
        <taxon>Alteromonadales</taxon>
        <taxon>Idiomarinaceae</taxon>
        <taxon>Idiomarina</taxon>
    </lineage>
</organism>
<comment type="caution">
    <text evidence="1">The sequence shown here is derived from an EMBL/GenBank/DDBJ whole genome shotgun (WGS) entry which is preliminary data.</text>
</comment>
<name>A0A9X2FWU2_9GAMM</name>
<keyword evidence="2" id="KW-1185">Reference proteome</keyword>
<dbReference type="AlphaFoldDB" id="A0A9X2FWU2"/>
<evidence type="ECO:0000313" key="2">
    <source>
        <dbReference type="Proteomes" id="UP001139474"/>
    </source>
</evidence>
<dbReference type="EMBL" id="JAMZDE010000008">
    <property type="protein sequence ID" value="MCP1340556.1"/>
    <property type="molecule type" value="Genomic_DNA"/>
</dbReference>
<dbReference type="Proteomes" id="UP001139474">
    <property type="component" value="Unassembled WGS sequence"/>
</dbReference>
<protein>
    <submittedName>
        <fullName evidence="1">Uncharacterized protein</fullName>
    </submittedName>
</protein>
<evidence type="ECO:0000313" key="1">
    <source>
        <dbReference type="EMBL" id="MCP1340556.1"/>
    </source>
</evidence>
<sequence>MNKRRIIFIGLDIYKEFPEVTYCEEHRETIPIHYDSIPSSKVSQEKLIMAEKVAGLHSFKVDKENHTNAEHSGEIGMAFRGYLMQQRVKNLDFETLLRITTVQDMKAYRLII</sequence>
<proteinExistence type="predicted"/>
<reference evidence="1" key="1">
    <citation type="submission" date="2022-06" db="EMBL/GenBank/DDBJ databases">
        <title>Idiomarina rhizosphaerae M1R2S28.</title>
        <authorList>
            <person name="Sun J.-Q."/>
            <person name="Li L.-F."/>
        </authorList>
    </citation>
    <scope>NUCLEOTIDE SEQUENCE</scope>
    <source>
        <strain evidence="1">M1R2S28</strain>
    </source>
</reference>
<dbReference type="RefSeq" id="WP_253620373.1">
    <property type="nucleotide sequence ID" value="NZ_JAMZDE010000008.1"/>
</dbReference>
<accession>A0A9X2FWU2</accession>
<gene>
    <name evidence="1" type="ORF">NJR55_13300</name>
</gene>